<name>A0A6B0YTU9_9CHLR</name>
<dbReference type="AlphaFoldDB" id="A0A6B0YTU9"/>
<accession>A0A6B0YTU9</accession>
<organism evidence="2">
    <name type="scientific">Caldilineaceae bacterium SB0664_bin_27</name>
    <dbReference type="NCBI Taxonomy" id="2605260"/>
    <lineage>
        <taxon>Bacteria</taxon>
        <taxon>Bacillati</taxon>
        <taxon>Chloroflexota</taxon>
        <taxon>Caldilineae</taxon>
        <taxon>Caldilineales</taxon>
        <taxon>Caldilineaceae</taxon>
    </lineage>
</organism>
<comment type="caution">
    <text evidence="2">The sequence shown here is derived from an EMBL/GenBank/DDBJ whole genome shotgun (WGS) entry which is preliminary data.</text>
</comment>
<dbReference type="Pfam" id="PF19067">
    <property type="entry name" value="DUF5763"/>
    <property type="match status" value="1"/>
</dbReference>
<evidence type="ECO:0000313" key="2">
    <source>
        <dbReference type="EMBL" id="MXY93761.1"/>
    </source>
</evidence>
<sequence>MAKTLCKATKKDGSPCQGRGLPQYDGFCISHGPSAEETREWRARGGKNSATAARLDKRIPERLKNAIEQVVDGITGVREGTLAPAAFTAMCRGAKTLVDLYRFADEEMDSIRCEETGQAAAEFIGIPDNLELLAATVDLSARRDQYRTRFLVDQGLAELVISSEPDQPPKTVLTDEGRRRFGFWPASTLTLTEIRDWEEDLDPTPASIDELQEKCCELVDVYRGALEARGGGPAEPLPPLDPLTGQLMAELPPCVQVSLKAEYDGPFAAPRVDFLEDGLDQLNQLFQTLEEQRESETAPPDDNLSPAGVAPRSDLASPAIDENGETPRPDPNGP</sequence>
<evidence type="ECO:0000256" key="1">
    <source>
        <dbReference type="SAM" id="MobiDB-lite"/>
    </source>
</evidence>
<feature type="region of interest" description="Disordered" evidence="1">
    <location>
        <begin position="289"/>
        <end position="334"/>
    </location>
</feature>
<reference evidence="2" key="1">
    <citation type="submission" date="2019-09" db="EMBL/GenBank/DDBJ databases">
        <title>Characterisation of the sponge microbiome using genome-centric metagenomics.</title>
        <authorList>
            <person name="Engelberts J.P."/>
            <person name="Robbins S.J."/>
            <person name="De Goeij J.M."/>
            <person name="Aranda M."/>
            <person name="Bell S.C."/>
            <person name="Webster N.S."/>
        </authorList>
    </citation>
    <scope>NUCLEOTIDE SEQUENCE</scope>
    <source>
        <strain evidence="2">SB0664_bin_27</strain>
    </source>
</reference>
<protein>
    <submittedName>
        <fullName evidence="2">Uncharacterized protein</fullName>
    </submittedName>
</protein>
<dbReference type="EMBL" id="VXRG01000083">
    <property type="protein sequence ID" value="MXY93761.1"/>
    <property type="molecule type" value="Genomic_DNA"/>
</dbReference>
<proteinExistence type="predicted"/>
<gene>
    <name evidence="2" type="ORF">F4Y42_09970</name>
</gene>
<dbReference type="InterPro" id="IPR043914">
    <property type="entry name" value="DUF5763"/>
</dbReference>